<dbReference type="InterPro" id="IPR055247">
    <property type="entry name" value="InsJ-like_HTH"/>
</dbReference>
<protein>
    <recommendedName>
        <fullName evidence="1">Insertion element IS150 protein InsJ-like helix-turn-helix domain-containing protein</fullName>
    </recommendedName>
</protein>
<feature type="domain" description="Insertion element IS150 protein InsJ-like helix-turn-helix" evidence="1">
    <location>
        <begin position="17"/>
        <end position="69"/>
    </location>
</feature>
<name>A0ABQ2XUB7_9ACTN</name>
<dbReference type="Proteomes" id="UP000617743">
    <property type="component" value="Unassembled WGS sequence"/>
</dbReference>
<dbReference type="InterPro" id="IPR036388">
    <property type="entry name" value="WH-like_DNA-bd_sf"/>
</dbReference>
<organism evidence="2 3">
    <name type="scientific">Streptomyces lomondensis</name>
    <dbReference type="NCBI Taxonomy" id="68229"/>
    <lineage>
        <taxon>Bacteria</taxon>
        <taxon>Bacillati</taxon>
        <taxon>Actinomycetota</taxon>
        <taxon>Actinomycetes</taxon>
        <taxon>Kitasatosporales</taxon>
        <taxon>Streptomycetaceae</taxon>
        <taxon>Streptomyces</taxon>
    </lineage>
</organism>
<comment type="caution">
    <text evidence="2">The sequence shown here is derived from an EMBL/GenBank/DDBJ whole genome shotgun (WGS) entry which is preliminary data.</text>
</comment>
<reference evidence="3" key="1">
    <citation type="journal article" date="2019" name="Int. J. Syst. Evol. Microbiol.">
        <title>The Global Catalogue of Microorganisms (GCM) 10K type strain sequencing project: providing services to taxonomists for standard genome sequencing and annotation.</title>
        <authorList>
            <consortium name="The Broad Institute Genomics Platform"/>
            <consortium name="The Broad Institute Genome Sequencing Center for Infectious Disease"/>
            <person name="Wu L."/>
            <person name="Ma J."/>
        </authorList>
    </citation>
    <scope>NUCLEOTIDE SEQUENCE [LARGE SCALE GENOMIC DNA]</scope>
    <source>
        <strain evidence="3">JCM 4866</strain>
    </source>
</reference>
<sequence>MPKSTPAIPPLDREAKRRLAVIRHVEEVTGNVAMSCRYFGISRQAHYTWYRRYQAEGVEGLHSRSKAPKHSPNATHVEVVGKITARMCRK</sequence>
<dbReference type="EMBL" id="BMWC01000018">
    <property type="protein sequence ID" value="GGX33665.1"/>
    <property type="molecule type" value="Genomic_DNA"/>
</dbReference>
<evidence type="ECO:0000313" key="3">
    <source>
        <dbReference type="Proteomes" id="UP000617743"/>
    </source>
</evidence>
<evidence type="ECO:0000313" key="2">
    <source>
        <dbReference type="EMBL" id="GGX33665.1"/>
    </source>
</evidence>
<accession>A0ABQ2XUB7</accession>
<dbReference type="Pfam" id="PF13518">
    <property type="entry name" value="HTH_28"/>
    <property type="match status" value="1"/>
</dbReference>
<dbReference type="RefSeq" id="WP_229906771.1">
    <property type="nucleotide sequence ID" value="NZ_BMWC01000018.1"/>
</dbReference>
<evidence type="ECO:0000259" key="1">
    <source>
        <dbReference type="Pfam" id="PF13518"/>
    </source>
</evidence>
<dbReference type="SUPFAM" id="SSF48295">
    <property type="entry name" value="TrpR-like"/>
    <property type="match status" value="1"/>
</dbReference>
<dbReference type="Gene3D" id="1.10.10.10">
    <property type="entry name" value="Winged helix-like DNA-binding domain superfamily/Winged helix DNA-binding domain"/>
    <property type="match status" value="1"/>
</dbReference>
<gene>
    <name evidence="2" type="ORF">GCM10010383_74970</name>
</gene>
<keyword evidence="3" id="KW-1185">Reference proteome</keyword>
<proteinExistence type="predicted"/>
<dbReference type="InterPro" id="IPR010921">
    <property type="entry name" value="Trp_repressor/repl_initiator"/>
</dbReference>